<sequence>MDPAARIRWLGAQCGEFERQIQAAAAPDLVPRFRAGLEELVVVWERERGQTGEKVDSVAQLRKLRDWAASNGKPVPVIEEYLATYTKFSALLEDFRKGIFTPLQEAFPKHSGKKIRKVEKKLTTTLASWKDLLEEAPKVKNSGVTVDITSAEKKGRAHYGLEGLVPALQEKAQQALKLATKWGRLLEDDALKQDAKRSNDNVGHVSMTTGSDKTAKDKSREDRAGGSSRATSVSSISKHVHKQGQVQHNDKSLGAPVSVSHEDSTVVKSKVASPSNLAKEPRTTRHRKQSEVTCCLTTSTNTPTSTTSLEQKSRKEQPEIRQNRRESAKAAGKVVKTPVLLAEETSYLVVPKGKQTSKSLPSTPLGLFLPAAYTGAATTSLKHHRRSKSSTDQSLTNDSLQYPLGNNRTGQKLDVSKTSTGQAGTSPVSEAGKTEAHGRVSSAEYNSNAGFRKGISDLKTEFEQIRQDALMYEYSLERERATHTKKQLTDMEARKREIKEKLQEEKAVANFLTIGANVDRARDRVVQLQTELARVNARCVETEKRLQESSDRTATLAAGIKLWSENKTARRLEPIDRRASCKNGTGSSKGARQEGKALRL</sequence>
<dbReference type="AlphaFoldDB" id="A0A8J9V7P6"/>
<organism evidence="3 4">
    <name type="scientific">Branchiostoma lanceolatum</name>
    <name type="common">Common lancelet</name>
    <name type="synonym">Amphioxus lanceolatum</name>
    <dbReference type="NCBI Taxonomy" id="7740"/>
    <lineage>
        <taxon>Eukaryota</taxon>
        <taxon>Metazoa</taxon>
        <taxon>Chordata</taxon>
        <taxon>Cephalochordata</taxon>
        <taxon>Leptocardii</taxon>
        <taxon>Amphioxiformes</taxon>
        <taxon>Branchiostomatidae</taxon>
        <taxon>Branchiostoma</taxon>
    </lineage>
</organism>
<evidence type="ECO:0000313" key="4">
    <source>
        <dbReference type="Proteomes" id="UP000838412"/>
    </source>
</evidence>
<reference evidence="3" key="1">
    <citation type="submission" date="2022-01" db="EMBL/GenBank/DDBJ databases">
        <authorList>
            <person name="Braso-Vives M."/>
        </authorList>
    </citation>
    <scope>NUCLEOTIDE SEQUENCE</scope>
</reference>
<accession>A0A8J9V7P6</accession>
<gene>
    <name evidence="3" type="primary">Hypp128</name>
    <name evidence="3" type="ORF">BLAG_LOCUS341</name>
</gene>
<feature type="region of interest" description="Disordered" evidence="2">
    <location>
        <begin position="574"/>
        <end position="600"/>
    </location>
</feature>
<proteinExistence type="predicted"/>
<feature type="compositionally biased region" description="Basic and acidic residues" evidence="2">
    <location>
        <begin position="311"/>
        <end position="328"/>
    </location>
</feature>
<keyword evidence="4" id="KW-1185">Reference proteome</keyword>
<evidence type="ECO:0000256" key="1">
    <source>
        <dbReference type="SAM" id="Coils"/>
    </source>
</evidence>
<feature type="compositionally biased region" description="Low complexity" evidence="2">
    <location>
        <begin position="293"/>
        <end position="309"/>
    </location>
</feature>
<feature type="compositionally biased region" description="Polar residues" evidence="2">
    <location>
        <begin position="228"/>
        <end position="237"/>
    </location>
</feature>
<feature type="compositionally biased region" description="Basic and acidic residues" evidence="2">
    <location>
        <begin position="213"/>
        <end position="224"/>
    </location>
</feature>
<dbReference type="EMBL" id="OV696686">
    <property type="protein sequence ID" value="CAH1226719.1"/>
    <property type="molecule type" value="Genomic_DNA"/>
</dbReference>
<dbReference type="OrthoDB" id="10050616at2759"/>
<protein>
    <submittedName>
        <fullName evidence="3">Hypp128 protein</fullName>
    </submittedName>
</protein>
<dbReference type="Proteomes" id="UP000838412">
    <property type="component" value="Chromosome 1"/>
</dbReference>
<feature type="compositionally biased region" description="Polar residues" evidence="2">
    <location>
        <begin position="390"/>
        <end position="428"/>
    </location>
</feature>
<feature type="compositionally biased region" description="Basic and acidic residues" evidence="2">
    <location>
        <begin position="591"/>
        <end position="600"/>
    </location>
</feature>
<evidence type="ECO:0000256" key="2">
    <source>
        <dbReference type="SAM" id="MobiDB-lite"/>
    </source>
</evidence>
<keyword evidence="1" id="KW-0175">Coiled coil</keyword>
<name>A0A8J9V7P6_BRALA</name>
<feature type="region of interest" description="Disordered" evidence="2">
    <location>
        <begin position="379"/>
        <end position="441"/>
    </location>
</feature>
<feature type="region of interest" description="Disordered" evidence="2">
    <location>
        <begin position="195"/>
        <end position="331"/>
    </location>
</feature>
<feature type="coiled-coil region" evidence="1">
    <location>
        <begin position="481"/>
        <end position="552"/>
    </location>
</feature>
<evidence type="ECO:0000313" key="3">
    <source>
        <dbReference type="EMBL" id="CAH1226719.1"/>
    </source>
</evidence>